<gene>
    <name evidence="2" type="ORF">HNQ99_001381</name>
</gene>
<reference evidence="2 3" key="1">
    <citation type="submission" date="2020-08" db="EMBL/GenBank/DDBJ databases">
        <title>Genomic Encyclopedia of Type Strains, Phase IV (KMG-IV): sequencing the most valuable type-strain genomes for metagenomic binning, comparative biology and taxonomic classification.</title>
        <authorList>
            <person name="Goeker M."/>
        </authorList>
    </citation>
    <scope>NUCLEOTIDE SEQUENCE [LARGE SCALE GENOMIC DNA]</scope>
    <source>
        <strain evidence="2 3">DSM 7465</strain>
    </source>
</reference>
<keyword evidence="3" id="KW-1185">Reference proteome</keyword>
<feature type="transmembrane region" description="Helical" evidence="1">
    <location>
        <begin position="6"/>
        <end position="24"/>
    </location>
</feature>
<keyword evidence="1" id="KW-1133">Transmembrane helix</keyword>
<keyword evidence="1" id="KW-0812">Transmembrane</keyword>
<evidence type="ECO:0000313" key="3">
    <source>
        <dbReference type="Proteomes" id="UP000575068"/>
    </source>
</evidence>
<dbReference type="EMBL" id="JACHOV010000004">
    <property type="protein sequence ID" value="MBB4641077.1"/>
    <property type="molecule type" value="Genomic_DNA"/>
</dbReference>
<protein>
    <submittedName>
        <fullName evidence="2">Uncharacterized protein</fullName>
    </submittedName>
</protein>
<keyword evidence="1" id="KW-0472">Membrane</keyword>
<accession>A0A840HTZ7</accession>
<feature type="transmembrane region" description="Helical" evidence="1">
    <location>
        <begin position="36"/>
        <end position="61"/>
    </location>
</feature>
<proteinExistence type="predicted"/>
<sequence>MLGFAAFAFSFLTMFIFSSVTRNKRDRRAHSPKLQLAGYFLCGILFGSAALLAMVAAVGMVPLG</sequence>
<organism evidence="2 3">
    <name type="scientific">Rhizorhapis suberifaciens</name>
    <name type="common">corky root of lettuce</name>
    <dbReference type="NCBI Taxonomy" id="13656"/>
    <lineage>
        <taxon>Bacteria</taxon>
        <taxon>Pseudomonadati</taxon>
        <taxon>Pseudomonadota</taxon>
        <taxon>Alphaproteobacteria</taxon>
        <taxon>Sphingomonadales</taxon>
        <taxon>Sphingomonadaceae</taxon>
        <taxon>Rhizorhapis</taxon>
    </lineage>
</organism>
<dbReference type="RefSeq" id="WP_184474890.1">
    <property type="nucleotide sequence ID" value="NZ_JACHOV010000004.1"/>
</dbReference>
<comment type="caution">
    <text evidence="2">The sequence shown here is derived from an EMBL/GenBank/DDBJ whole genome shotgun (WGS) entry which is preliminary data.</text>
</comment>
<name>A0A840HTZ7_9SPHN</name>
<evidence type="ECO:0000256" key="1">
    <source>
        <dbReference type="SAM" id="Phobius"/>
    </source>
</evidence>
<dbReference type="AlphaFoldDB" id="A0A840HTZ7"/>
<evidence type="ECO:0000313" key="2">
    <source>
        <dbReference type="EMBL" id="MBB4641077.1"/>
    </source>
</evidence>
<dbReference type="Proteomes" id="UP000575068">
    <property type="component" value="Unassembled WGS sequence"/>
</dbReference>